<protein>
    <recommendedName>
        <fullName evidence="2">Rhodanese domain-containing protein</fullName>
    </recommendedName>
</protein>
<dbReference type="EMBL" id="BMYS01000001">
    <property type="protein sequence ID" value="GGW74831.1"/>
    <property type="molecule type" value="Genomic_DNA"/>
</dbReference>
<organism evidence="3 4">
    <name type="scientific">Advenella faeciporci</name>
    <dbReference type="NCBI Taxonomy" id="797535"/>
    <lineage>
        <taxon>Bacteria</taxon>
        <taxon>Pseudomonadati</taxon>
        <taxon>Pseudomonadota</taxon>
        <taxon>Betaproteobacteria</taxon>
        <taxon>Burkholderiales</taxon>
        <taxon>Alcaligenaceae</taxon>
    </lineage>
</organism>
<dbReference type="PROSITE" id="PS50206">
    <property type="entry name" value="RHODANESE_3"/>
    <property type="match status" value="1"/>
</dbReference>
<evidence type="ECO:0000256" key="1">
    <source>
        <dbReference type="SAM" id="SignalP"/>
    </source>
</evidence>
<reference evidence="3" key="2">
    <citation type="submission" date="2020-09" db="EMBL/GenBank/DDBJ databases">
        <authorList>
            <person name="Sun Q."/>
            <person name="Kim S."/>
        </authorList>
    </citation>
    <scope>NUCLEOTIDE SEQUENCE</scope>
    <source>
        <strain evidence="3">KCTC 23732</strain>
    </source>
</reference>
<feature type="signal peptide" evidence="1">
    <location>
        <begin position="1"/>
        <end position="25"/>
    </location>
</feature>
<dbReference type="AlphaFoldDB" id="A0A918JE09"/>
<evidence type="ECO:0000259" key="2">
    <source>
        <dbReference type="PROSITE" id="PS50206"/>
    </source>
</evidence>
<dbReference type="Gene3D" id="3.40.250.10">
    <property type="entry name" value="Rhodanese-like domain"/>
    <property type="match status" value="1"/>
</dbReference>
<dbReference type="Pfam" id="PF00581">
    <property type="entry name" value="Rhodanese"/>
    <property type="match status" value="1"/>
</dbReference>
<keyword evidence="4" id="KW-1185">Reference proteome</keyword>
<name>A0A918JE09_9BURK</name>
<comment type="caution">
    <text evidence="3">The sequence shown here is derived from an EMBL/GenBank/DDBJ whole genome shotgun (WGS) entry which is preliminary data.</text>
</comment>
<reference evidence="3" key="1">
    <citation type="journal article" date="2014" name="Int. J. Syst. Evol. Microbiol.">
        <title>Complete genome sequence of Corynebacterium casei LMG S-19264T (=DSM 44701T), isolated from a smear-ripened cheese.</title>
        <authorList>
            <consortium name="US DOE Joint Genome Institute (JGI-PGF)"/>
            <person name="Walter F."/>
            <person name="Albersmeier A."/>
            <person name="Kalinowski J."/>
            <person name="Ruckert C."/>
        </authorList>
    </citation>
    <scope>NUCLEOTIDE SEQUENCE</scope>
    <source>
        <strain evidence="3">KCTC 23732</strain>
    </source>
</reference>
<feature type="domain" description="Rhodanese" evidence="2">
    <location>
        <begin position="36"/>
        <end position="122"/>
    </location>
</feature>
<feature type="chain" id="PRO_5037621227" description="Rhodanese domain-containing protein" evidence="1">
    <location>
        <begin position="26"/>
        <end position="123"/>
    </location>
</feature>
<dbReference type="InterPro" id="IPR052367">
    <property type="entry name" value="Thiosulfate_ST/Rhodanese-like"/>
</dbReference>
<sequence length="123" mass="13573">MAGFKNSVLVAVFILGFNTTTYVHAQVEAVTSQQTKEQAPIWIDVRTPAEFESGHVSDAINIEYQNLGSAIMSIVPNKDASINLYCRSGRRSEIARQTLLNMGYTNVTNKGAYESVKKTLTKN</sequence>
<dbReference type="CDD" id="cd00158">
    <property type="entry name" value="RHOD"/>
    <property type="match status" value="1"/>
</dbReference>
<proteinExistence type="predicted"/>
<dbReference type="SUPFAM" id="SSF52821">
    <property type="entry name" value="Rhodanese/Cell cycle control phosphatase"/>
    <property type="match status" value="1"/>
</dbReference>
<dbReference type="InterPro" id="IPR001763">
    <property type="entry name" value="Rhodanese-like_dom"/>
</dbReference>
<dbReference type="PANTHER" id="PTHR45431">
    <property type="entry name" value="RHODANESE-LIKE DOMAIN-CONTAINING PROTEIN 15, CHLOROPLASTIC"/>
    <property type="match status" value="1"/>
</dbReference>
<dbReference type="Proteomes" id="UP000608345">
    <property type="component" value="Unassembled WGS sequence"/>
</dbReference>
<dbReference type="PANTHER" id="PTHR45431:SF3">
    <property type="entry name" value="RHODANESE-LIKE DOMAIN-CONTAINING PROTEIN 15, CHLOROPLASTIC"/>
    <property type="match status" value="1"/>
</dbReference>
<evidence type="ECO:0000313" key="4">
    <source>
        <dbReference type="Proteomes" id="UP000608345"/>
    </source>
</evidence>
<keyword evidence="1" id="KW-0732">Signal</keyword>
<gene>
    <name evidence="3" type="ORF">GCM10011450_00010</name>
</gene>
<dbReference type="SMART" id="SM00450">
    <property type="entry name" value="RHOD"/>
    <property type="match status" value="1"/>
</dbReference>
<dbReference type="InterPro" id="IPR036873">
    <property type="entry name" value="Rhodanese-like_dom_sf"/>
</dbReference>
<accession>A0A918JE09</accession>
<dbReference type="RefSeq" id="WP_189383399.1">
    <property type="nucleotide sequence ID" value="NZ_BAABFY010000010.1"/>
</dbReference>
<evidence type="ECO:0000313" key="3">
    <source>
        <dbReference type="EMBL" id="GGW74831.1"/>
    </source>
</evidence>